<proteinExistence type="predicted"/>
<evidence type="ECO:0000313" key="2">
    <source>
        <dbReference type="Proteomes" id="UP000322079"/>
    </source>
</evidence>
<dbReference type="EMBL" id="CP043473">
    <property type="protein sequence ID" value="QEL56649.1"/>
    <property type="molecule type" value="Genomic_DNA"/>
</dbReference>
<evidence type="ECO:0000313" key="1">
    <source>
        <dbReference type="EMBL" id="QEL56649.1"/>
    </source>
</evidence>
<keyword evidence="2" id="KW-1185">Reference proteome</keyword>
<dbReference type="KEGG" id="chrm:FYK34_14270"/>
<gene>
    <name evidence="1" type="ORF">FYK34_14270</name>
</gene>
<dbReference type="RefSeq" id="WP_149297504.1">
    <property type="nucleotide sequence ID" value="NZ_CP043473.1"/>
</dbReference>
<accession>A0A5C1DKY8</accession>
<dbReference type="Proteomes" id="UP000322079">
    <property type="component" value="Chromosome"/>
</dbReference>
<sequence>MHEISDIRILAPHAQPHAAARALYPVALSTDGERLAYRPGSPQALPERACLLESLLPEIRQLALHLAMRRGLPPGATPARIAEPADWLAARLLLLAWRQLEVGLDELAGLDEANRRAERLAEAAGWEWTPVLPVLSPARRADGVLRGWSDAPAPAMDEGAVPASLAFRRTAAARFAALFAR</sequence>
<dbReference type="AlphaFoldDB" id="A0A5C1DKY8"/>
<reference evidence="1 2" key="1">
    <citation type="submission" date="2019-08" db="EMBL/GenBank/DDBJ databases">
        <title>Chromobacterium paludis, a novel bacterium isolated from a Maryland marsh pond.</title>
        <authorList>
            <person name="Blackburn M.B."/>
            <person name="Gundersen-Rindal D.E."/>
        </authorList>
    </citation>
    <scope>NUCLEOTIDE SEQUENCE [LARGE SCALE GENOMIC DNA]</scope>
    <source>
        <strain evidence="2">IIBBL 257-1</strain>
    </source>
</reference>
<protein>
    <submittedName>
        <fullName evidence="1">Uncharacterized protein</fullName>
    </submittedName>
</protein>
<name>A0A5C1DKY8_9NEIS</name>
<organism evidence="1 2">
    <name type="scientific">Chromobacterium paludis</name>
    <dbReference type="NCBI Taxonomy" id="2605945"/>
    <lineage>
        <taxon>Bacteria</taxon>
        <taxon>Pseudomonadati</taxon>
        <taxon>Pseudomonadota</taxon>
        <taxon>Betaproteobacteria</taxon>
        <taxon>Neisseriales</taxon>
        <taxon>Chromobacteriaceae</taxon>
        <taxon>Chromobacterium</taxon>
    </lineage>
</organism>